<evidence type="ECO:0000256" key="2">
    <source>
        <dbReference type="ARBA" id="ARBA00023163"/>
    </source>
</evidence>
<dbReference type="PROSITE" id="PS50985">
    <property type="entry name" value="GRAS"/>
    <property type="match status" value="1"/>
</dbReference>
<feature type="region of interest" description="Leucine repeat II (LRII)" evidence="3">
    <location>
        <begin position="194"/>
        <end position="226"/>
    </location>
</feature>
<gene>
    <name evidence="4" type="ORF">ACH5RR_033541</name>
</gene>
<keyword evidence="5" id="KW-1185">Reference proteome</keyword>
<dbReference type="AlphaFoldDB" id="A0ABD2YNE0"/>
<keyword evidence="1" id="KW-0805">Transcription regulation</keyword>
<dbReference type="InterPro" id="IPR005202">
    <property type="entry name" value="TF_GRAS"/>
</dbReference>
<dbReference type="Proteomes" id="UP001630127">
    <property type="component" value="Unassembled WGS sequence"/>
</dbReference>
<accession>A0ABD2YNE0</accession>
<protein>
    <recommendedName>
        <fullName evidence="6">DELLA protein RGL1</fullName>
    </recommendedName>
</protein>
<dbReference type="PANTHER" id="PTHR31636">
    <property type="entry name" value="OSJNBA0084A10.13 PROTEIN-RELATED"/>
    <property type="match status" value="1"/>
</dbReference>
<evidence type="ECO:0000313" key="5">
    <source>
        <dbReference type="Proteomes" id="UP001630127"/>
    </source>
</evidence>
<evidence type="ECO:0008006" key="6">
    <source>
        <dbReference type="Google" id="ProtNLM"/>
    </source>
</evidence>
<feature type="region of interest" description="SAW" evidence="3">
    <location>
        <begin position="329"/>
        <end position="405"/>
    </location>
</feature>
<evidence type="ECO:0000256" key="1">
    <source>
        <dbReference type="ARBA" id="ARBA00023015"/>
    </source>
</evidence>
<organism evidence="4 5">
    <name type="scientific">Cinchona calisaya</name>
    <dbReference type="NCBI Taxonomy" id="153742"/>
    <lineage>
        <taxon>Eukaryota</taxon>
        <taxon>Viridiplantae</taxon>
        <taxon>Streptophyta</taxon>
        <taxon>Embryophyta</taxon>
        <taxon>Tracheophyta</taxon>
        <taxon>Spermatophyta</taxon>
        <taxon>Magnoliopsida</taxon>
        <taxon>eudicotyledons</taxon>
        <taxon>Gunneridae</taxon>
        <taxon>Pentapetalae</taxon>
        <taxon>asterids</taxon>
        <taxon>lamiids</taxon>
        <taxon>Gentianales</taxon>
        <taxon>Rubiaceae</taxon>
        <taxon>Cinchonoideae</taxon>
        <taxon>Cinchoneae</taxon>
        <taxon>Cinchona</taxon>
    </lineage>
</organism>
<comment type="similarity">
    <text evidence="3">Belongs to the GRAS family.</text>
</comment>
<comment type="caution">
    <text evidence="4">The sequence shown here is derived from an EMBL/GenBank/DDBJ whole genome shotgun (WGS) entry which is preliminary data.</text>
</comment>
<evidence type="ECO:0000313" key="4">
    <source>
        <dbReference type="EMBL" id="KAL3508159.1"/>
    </source>
</evidence>
<dbReference type="Pfam" id="PF03514">
    <property type="entry name" value="GRAS"/>
    <property type="match status" value="1"/>
</dbReference>
<reference evidence="4 5" key="1">
    <citation type="submission" date="2024-11" db="EMBL/GenBank/DDBJ databases">
        <title>A near-complete genome assembly of Cinchona calisaya.</title>
        <authorList>
            <person name="Lian D.C."/>
            <person name="Zhao X.W."/>
            <person name="Wei L."/>
        </authorList>
    </citation>
    <scope>NUCLEOTIDE SEQUENCE [LARGE SCALE GENOMIC DNA]</scope>
    <source>
        <tissue evidence="4">Nenye</tissue>
    </source>
</reference>
<proteinExistence type="inferred from homology"/>
<evidence type="ECO:0000256" key="3">
    <source>
        <dbReference type="PROSITE-ProRule" id="PRU01191"/>
    </source>
</evidence>
<dbReference type="EMBL" id="JBJUIK010000013">
    <property type="protein sequence ID" value="KAL3508159.1"/>
    <property type="molecule type" value="Genomic_DNA"/>
</dbReference>
<name>A0ABD2YNE0_9GENT</name>
<sequence>MFLEGCSSESSVFSHPYVSSFGGLCEEYSKNVQLVQYLLASAEKVGEKQFERAGKLLLECDELSSVQGNPVERLVYYFSGALHERIDRETGTVTPKILGKMQSLDLLDTISGFTPDIIAMKTFIPFSQVSQFAGIQAILDQVADATKIHIVNLEIRTGMHYTILMQAIATRSQNPLEYLKVTAVGNKSRTKIEETGKLFSSFAQALNLKFSFNIVMVADILDLNENLFEIKADEAVAVWVEYYLMFMIGRQDMLESLMKVIKAIHPRVMIVTEVEGNHNSQVFVTRFIEALFHYGAFYDCLEDCLKHDRANRMFVESIYFSQAIRNIVATEGEERTIRHVAVNVWKAFFALFGMVQVELSMSSMYQANLVLNNFDSWNSCTLDVDGKSLLIGWKGTPIHSLSAWKFR</sequence>
<keyword evidence="2" id="KW-0804">Transcription</keyword>
<comment type="caution">
    <text evidence="3">Lacks conserved residue(s) required for the propagation of feature annotation.</text>
</comment>